<keyword evidence="8" id="KW-0564">Palmitate</keyword>
<dbReference type="Gene3D" id="2.60.40.3710">
    <property type="match status" value="1"/>
</dbReference>
<evidence type="ECO:0000313" key="16">
    <source>
        <dbReference type="EMBL" id="SES05413.1"/>
    </source>
</evidence>
<feature type="active site" description="Proton donor/acceptor" evidence="13">
    <location>
        <position position="308"/>
    </location>
</feature>
<evidence type="ECO:0000256" key="1">
    <source>
        <dbReference type="ARBA" id="ARBA00004752"/>
    </source>
</evidence>
<dbReference type="STRING" id="65499.SAMN04488000_11574"/>
<dbReference type="Pfam" id="PF17964">
    <property type="entry name" value="Big_10"/>
    <property type="match status" value="1"/>
</dbReference>
<dbReference type="InterPro" id="IPR038063">
    <property type="entry name" value="Transpep_catalytic_dom"/>
</dbReference>
<evidence type="ECO:0000256" key="5">
    <source>
        <dbReference type="ARBA" id="ARBA00022960"/>
    </source>
</evidence>
<keyword evidence="10" id="KW-0012">Acyltransferase</keyword>
<dbReference type="Pfam" id="PF03734">
    <property type="entry name" value="YkuD"/>
    <property type="match status" value="1"/>
</dbReference>
<dbReference type="CDD" id="cd13432">
    <property type="entry name" value="LDT_IgD_like_2"/>
    <property type="match status" value="1"/>
</dbReference>
<accession>A0A1H9U8I2</accession>
<feature type="region of interest" description="Disordered" evidence="14">
    <location>
        <begin position="1"/>
        <end position="32"/>
    </location>
</feature>
<evidence type="ECO:0000256" key="3">
    <source>
        <dbReference type="ARBA" id="ARBA00022679"/>
    </source>
</evidence>
<keyword evidence="7" id="KW-0472">Membrane</keyword>
<keyword evidence="5 13" id="KW-0133">Cell shape</keyword>
<dbReference type="GO" id="GO:0018104">
    <property type="term" value="P:peptidoglycan-protein cross-linking"/>
    <property type="evidence" value="ECO:0007669"/>
    <property type="project" value="TreeGrafter"/>
</dbReference>
<dbReference type="Proteomes" id="UP000199503">
    <property type="component" value="Unassembled WGS sequence"/>
</dbReference>
<evidence type="ECO:0000313" key="17">
    <source>
        <dbReference type="Proteomes" id="UP000199503"/>
    </source>
</evidence>
<dbReference type="GO" id="GO:0071972">
    <property type="term" value="F:peptidoglycan L,D-transpeptidase activity"/>
    <property type="evidence" value="ECO:0007669"/>
    <property type="project" value="TreeGrafter"/>
</dbReference>
<protein>
    <submittedName>
        <fullName evidence="16">Peptidoglycan transpeptidase, ErfK-YbiS-YhnG family</fullName>
    </submittedName>
</protein>
<dbReference type="FunFam" id="2.40.440.10:FF:000005">
    <property type="entry name" value="L,D-transpeptidase 2"/>
    <property type="match status" value="1"/>
</dbReference>
<dbReference type="PANTHER" id="PTHR30582:SF2">
    <property type="entry name" value="L,D-TRANSPEPTIDASE YCIB-RELATED"/>
    <property type="match status" value="1"/>
</dbReference>
<evidence type="ECO:0000256" key="2">
    <source>
        <dbReference type="ARBA" id="ARBA00022475"/>
    </source>
</evidence>
<keyword evidence="3" id="KW-0808">Transferase</keyword>
<dbReference type="Gene3D" id="2.60.40.3780">
    <property type="match status" value="1"/>
</dbReference>
<dbReference type="AlphaFoldDB" id="A0A1H9U8I2"/>
<evidence type="ECO:0000259" key="15">
    <source>
        <dbReference type="PROSITE" id="PS52029"/>
    </source>
</evidence>
<dbReference type="InterPro" id="IPR050979">
    <property type="entry name" value="LD-transpeptidase"/>
</dbReference>
<keyword evidence="6 13" id="KW-0573">Peptidoglycan synthesis</keyword>
<evidence type="ECO:0000256" key="10">
    <source>
        <dbReference type="ARBA" id="ARBA00023315"/>
    </source>
</evidence>
<evidence type="ECO:0000256" key="4">
    <source>
        <dbReference type="ARBA" id="ARBA00022729"/>
    </source>
</evidence>
<reference evidence="17" key="1">
    <citation type="submission" date="2016-10" db="EMBL/GenBank/DDBJ databases">
        <authorList>
            <person name="Varghese N."/>
            <person name="Submissions S."/>
        </authorList>
    </citation>
    <scope>NUCLEOTIDE SEQUENCE [LARGE SCALE GENOMIC DNA]</scope>
    <source>
        <strain evidence="17">DSM 44437</strain>
    </source>
</reference>
<evidence type="ECO:0000256" key="14">
    <source>
        <dbReference type="SAM" id="MobiDB-lite"/>
    </source>
</evidence>
<keyword evidence="11 13" id="KW-0961">Cell wall biogenesis/degradation</keyword>
<dbReference type="UniPathway" id="UPA00219"/>
<evidence type="ECO:0000256" key="13">
    <source>
        <dbReference type="PROSITE-ProRule" id="PRU01373"/>
    </source>
</evidence>
<proteinExistence type="predicted"/>
<name>A0A1H9U8I2_9PSEU</name>
<dbReference type="EMBL" id="FOFV01000015">
    <property type="protein sequence ID" value="SES05413.1"/>
    <property type="molecule type" value="Genomic_DNA"/>
</dbReference>
<gene>
    <name evidence="16" type="ORF">SAMN04488000_11574</name>
</gene>
<dbReference type="SUPFAM" id="SSF141523">
    <property type="entry name" value="L,D-transpeptidase catalytic domain-like"/>
    <property type="match status" value="1"/>
</dbReference>
<dbReference type="RefSeq" id="WP_245786475.1">
    <property type="nucleotide sequence ID" value="NZ_FOFV01000015.1"/>
</dbReference>
<comment type="pathway">
    <text evidence="12">Glycan biosynthesis.</text>
</comment>
<evidence type="ECO:0000256" key="8">
    <source>
        <dbReference type="ARBA" id="ARBA00023139"/>
    </source>
</evidence>
<feature type="active site" description="Nucleophile" evidence="13">
    <location>
        <position position="326"/>
    </location>
</feature>
<dbReference type="Gene3D" id="2.40.440.10">
    <property type="entry name" value="L,D-transpeptidase catalytic domain-like"/>
    <property type="match status" value="1"/>
</dbReference>
<dbReference type="PANTHER" id="PTHR30582">
    <property type="entry name" value="L,D-TRANSPEPTIDASE"/>
    <property type="match status" value="1"/>
</dbReference>
<evidence type="ECO:0000256" key="6">
    <source>
        <dbReference type="ARBA" id="ARBA00022984"/>
    </source>
</evidence>
<dbReference type="GO" id="GO:0016746">
    <property type="term" value="F:acyltransferase activity"/>
    <property type="evidence" value="ECO:0007669"/>
    <property type="project" value="UniProtKB-KW"/>
</dbReference>
<dbReference type="InterPro" id="IPR041280">
    <property type="entry name" value="Big_10"/>
</dbReference>
<dbReference type="InterPro" id="IPR005490">
    <property type="entry name" value="LD_TPept_cat_dom"/>
</dbReference>
<evidence type="ECO:0000256" key="11">
    <source>
        <dbReference type="ARBA" id="ARBA00023316"/>
    </source>
</evidence>
<feature type="domain" description="L,D-TPase catalytic" evidence="15">
    <location>
        <begin position="226"/>
        <end position="350"/>
    </location>
</feature>
<evidence type="ECO:0000256" key="9">
    <source>
        <dbReference type="ARBA" id="ARBA00023288"/>
    </source>
</evidence>
<organism evidence="16 17">
    <name type="scientific">Lentzea albida</name>
    <dbReference type="NCBI Taxonomy" id="65499"/>
    <lineage>
        <taxon>Bacteria</taxon>
        <taxon>Bacillati</taxon>
        <taxon>Actinomycetota</taxon>
        <taxon>Actinomycetes</taxon>
        <taxon>Pseudonocardiales</taxon>
        <taxon>Pseudonocardiaceae</taxon>
        <taxon>Lentzea</taxon>
    </lineage>
</organism>
<keyword evidence="2" id="KW-1003">Cell membrane</keyword>
<dbReference type="CDD" id="cd16913">
    <property type="entry name" value="YkuD_like"/>
    <property type="match status" value="1"/>
</dbReference>
<dbReference type="GO" id="GO:0008360">
    <property type="term" value="P:regulation of cell shape"/>
    <property type="evidence" value="ECO:0007669"/>
    <property type="project" value="UniProtKB-UniRule"/>
</dbReference>
<sequence length="378" mass="40619">MLIAGCSGGADTASGGAGGESSSAPPPPPKPVTLTLALNNGAADVSPGLPVIATAADGKLTDVKLTNPEGKVVEGKMNPESTQWTNTEPLGYAKTYKLVATATGADGKTETKESSFTTVKPRTLTYVSTNPQDGTTIGVGQPLAFYFDEPVADKVAAEKMLEITTEPKVEGAFYWFNKKEVHWRPEKFWKSGTKITMHVKVYGKHVGDGIYGQEDRTITTTVGDEVIHEADGQTHQVITKVNGQVVRTMPTSMGKPADATPTGTYVLMEKYNHMIMDSTTYGLALENGGYKTPVDWAFRMSNSGIFFHGAPWSVGDQGHRNVSHGCLNLSPENAKWVFDNSKQGDVVIVTNSGGPALESWDGFGDWQVPWSTWVQGNR</sequence>
<dbReference type="PROSITE" id="PS52029">
    <property type="entry name" value="LD_TPASE"/>
    <property type="match status" value="1"/>
</dbReference>
<dbReference type="GO" id="GO:0071555">
    <property type="term" value="P:cell wall organization"/>
    <property type="evidence" value="ECO:0007669"/>
    <property type="project" value="UniProtKB-UniRule"/>
</dbReference>
<evidence type="ECO:0000256" key="7">
    <source>
        <dbReference type="ARBA" id="ARBA00023136"/>
    </source>
</evidence>
<keyword evidence="9" id="KW-0449">Lipoprotein</keyword>
<keyword evidence="4" id="KW-0732">Signal</keyword>
<keyword evidence="17" id="KW-1185">Reference proteome</keyword>
<dbReference type="GO" id="GO:0005576">
    <property type="term" value="C:extracellular region"/>
    <property type="evidence" value="ECO:0007669"/>
    <property type="project" value="TreeGrafter"/>
</dbReference>
<evidence type="ECO:0000256" key="12">
    <source>
        <dbReference type="ARBA" id="ARBA00060592"/>
    </source>
</evidence>
<comment type="pathway">
    <text evidence="1 13">Cell wall biogenesis; peptidoglycan biosynthesis.</text>
</comment>